<name>A0ABY5K5U9_9CELL</name>
<dbReference type="InterPro" id="IPR027417">
    <property type="entry name" value="P-loop_NTPase"/>
</dbReference>
<feature type="domain" description="HTH luxR-type" evidence="4">
    <location>
        <begin position="784"/>
        <end position="849"/>
    </location>
</feature>
<dbReference type="EMBL" id="CP101989">
    <property type="protein sequence ID" value="UUI63833.1"/>
    <property type="molecule type" value="Genomic_DNA"/>
</dbReference>
<sequence>MLGHVAREPFAGVGVPALRLSPPDLPADLVDRPRCHADVEESTCTVITAPAGYGKSTLAASWAATTPGPVAWATLDAYDDGLRLLRLLVAALGRSVPVLAGPLAALGDALRGGRLDVAAGVDELLSALDALDGPVHLVLDDVHELPTSSLRGVLGPLVRYRPEALRLVLVSRYDAVLPLHRLRLSGRLHEVRSDQLAFTVAEVARLAAHVRAGVDDVTVRRLHAVTGGWPVAVRLALAAPGAGDLGERLTRAQAAAVPLTGYFVEEVLDGLPSRLRTFVLRASAAGTVDPVLAAALAPDGAAALEECVHRGLFLTARAPDGSAPYTWHALFAAHARITYERTDPAGAAQAHRVVAAHVRVADPVAGVTHALAAGDPGLAVEILAERWPDLLVRGDAQVVERLVARIPVAVGDSPDLQVALAASRAYLAAPAGRWTDDAPAAGAVRHLVELFVGDRRPPLPQAVAAGRALVDGGPLPPATRALGLYLLGRAEVHEPTSGGDAIGLLEEGAALAGAHEWPGVRVGCLAESSLALLAAGATSAAEERATDALAETRRHGWRRTSVTGTASLTLGIAAHWRDDLTAGAAHLADAAAAAAPTRPDVVLHAAVLLAMTALAAGDAATLARAHALLDGPRTGQVLPTHLPDLVDMLRAHELDVRGDLDGAVEAVRALPAAARHPLARCWEADLLLRAGDRAGSQRALGALRGRQARHVEVLALLVRTAASHGHAAHVLLERALQVGAPEGAVRAFLQEPLRPLLLEHLGWNGGHDAFVARVLARFDSAPRLTRAGWDLTARERDVLACLRSPMTAEEIASSLFVSVNTVKTHQRAVYRKLGVESRREAVRVAASRGML</sequence>
<evidence type="ECO:0000259" key="4">
    <source>
        <dbReference type="PROSITE" id="PS50043"/>
    </source>
</evidence>
<protein>
    <submittedName>
        <fullName evidence="5">LuxR C-terminal-related transcriptional regulator</fullName>
    </submittedName>
</protein>
<dbReference type="PANTHER" id="PTHR44688">
    <property type="entry name" value="DNA-BINDING TRANSCRIPTIONAL ACTIVATOR DEVR_DOSR"/>
    <property type="match status" value="1"/>
</dbReference>
<dbReference type="InterPro" id="IPR000792">
    <property type="entry name" value="Tscrpt_reg_LuxR_C"/>
</dbReference>
<evidence type="ECO:0000256" key="1">
    <source>
        <dbReference type="ARBA" id="ARBA00023015"/>
    </source>
</evidence>
<dbReference type="Gene3D" id="1.25.40.10">
    <property type="entry name" value="Tetratricopeptide repeat domain"/>
    <property type="match status" value="1"/>
</dbReference>
<dbReference type="PANTHER" id="PTHR44688:SF16">
    <property type="entry name" value="DNA-BINDING TRANSCRIPTIONAL ACTIVATOR DEVR_DOSR"/>
    <property type="match status" value="1"/>
</dbReference>
<dbReference type="InterPro" id="IPR059106">
    <property type="entry name" value="WHD_MalT"/>
</dbReference>
<keyword evidence="3" id="KW-0804">Transcription</keyword>
<dbReference type="Pfam" id="PF00196">
    <property type="entry name" value="GerE"/>
    <property type="match status" value="1"/>
</dbReference>
<keyword evidence="1" id="KW-0805">Transcription regulation</keyword>
<dbReference type="Gene3D" id="1.10.10.10">
    <property type="entry name" value="Winged helix-like DNA-binding domain superfamily/Winged helix DNA-binding domain"/>
    <property type="match status" value="1"/>
</dbReference>
<evidence type="ECO:0000313" key="5">
    <source>
        <dbReference type="EMBL" id="UUI63833.1"/>
    </source>
</evidence>
<dbReference type="InterPro" id="IPR036388">
    <property type="entry name" value="WH-like_DNA-bd_sf"/>
</dbReference>
<evidence type="ECO:0000313" key="6">
    <source>
        <dbReference type="Proteomes" id="UP001317322"/>
    </source>
</evidence>
<dbReference type="SMART" id="SM00421">
    <property type="entry name" value="HTH_LUXR"/>
    <property type="match status" value="1"/>
</dbReference>
<dbReference type="PROSITE" id="PS50043">
    <property type="entry name" value="HTH_LUXR_2"/>
    <property type="match status" value="1"/>
</dbReference>
<dbReference type="CDD" id="cd06170">
    <property type="entry name" value="LuxR_C_like"/>
    <property type="match status" value="1"/>
</dbReference>
<proteinExistence type="predicted"/>
<evidence type="ECO:0000256" key="2">
    <source>
        <dbReference type="ARBA" id="ARBA00023125"/>
    </source>
</evidence>
<reference evidence="5 6" key="1">
    <citation type="submission" date="2022-07" db="EMBL/GenBank/DDBJ databases">
        <title>Novel species in genus cellulomonas.</title>
        <authorList>
            <person name="Ye L."/>
        </authorList>
    </citation>
    <scope>NUCLEOTIDE SEQUENCE [LARGE SCALE GENOMIC DNA]</scope>
    <source>
        <strain evidence="6">zg-Y908</strain>
    </source>
</reference>
<dbReference type="Proteomes" id="UP001317322">
    <property type="component" value="Chromosome"/>
</dbReference>
<accession>A0ABY5K5U9</accession>
<dbReference type="InterPro" id="IPR011990">
    <property type="entry name" value="TPR-like_helical_dom_sf"/>
</dbReference>
<dbReference type="SUPFAM" id="SSF46894">
    <property type="entry name" value="C-terminal effector domain of the bipartite response regulators"/>
    <property type="match status" value="1"/>
</dbReference>
<dbReference type="RefSeq" id="WP_227566589.1">
    <property type="nucleotide sequence ID" value="NZ_CP101989.1"/>
</dbReference>
<keyword evidence="6" id="KW-1185">Reference proteome</keyword>
<gene>
    <name evidence="5" type="ORF">NP075_11865</name>
</gene>
<dbReference type="SUPFAM" id="SSF52540">
    <property type="entry name" value="P-loop containing nucleoside triphosphate hydrolases"/>
    <property type="match status" value="1"/>
</dbReference>
<dbReference type="Pfam" id="PF25873">
    <property type="entry name" value="WHD_MalT"/>
    <property type="match status" value="1"/>
</dbReference>
<dbReference type="Gene3D" id="3.40.50.300">
    <property type="entry name" value="P-loop containing nucleotide triphosphate hydrolases"/>
    <property type="match status" value="1"/>
</dbReference>
<evidence type="ECO:0000256" key="3">
    <source>
        <dbReference type="ARBA" id="ARBA00023163"/>
    </source>
</evidence>
<organism evidence="5 6">
    <name type="scientific">Cellulomonas wangsupingiae</name>
    <dbReference type="NCBI Taxonomy" id="2968085"/>
    <lineage>
        <taxon>Bacteria</taxon>
        <taxon>Bacillati</taxon>
        <taxon>Actinomycetota</taxon>
        <taxon>Actinomycetes</taxon>
        <taxon>Micrococcales</taxon>
        <taxon>Cellulomonadaceae</taxon>
        <taxon>Cellulomonas</taxon>
    </lineage>
</organism>
<dbReference type="PRINTS" id="PR00038">
    <property type="entry name" value="HTHLUXR"/>
</dbReference>
<dbReference type="InterPro" id="IPR016032">
    <property type="entry name" value="Sig_transdc_resp-reg_C-effctor"/>
</dbReference>
<keyword evidence="2" id="KW-0238">DNA-binding</keyword>